<dbReference type="InterPro" id="IPR051055">
    <property type="entry name" value="PIF1_helicase"/>
</dbReference>
<reference evidence="2" key="1">
    <citation type="journal article" date="2014" name="J. Invertebr. Pathol.">
        <title>Classification, genetic variation and pathogenicity of Lymantria dispar nucleopolyhedrovirus isolates from Asia, Europe, and North America.</title>
        <authorList>
            <person name="Harrison R.L."/>
            <person name="Keena M.A."/>
            <person name="Rowley D.L."/>
        </authorList>
    </citation>
    <scope>NUCLEOTIDE SEQUENCE</scope>
    <source>
        <strain evidence="2">HrB</strain>
        <strain evidence="3">HrB-NJSS</strain>
    </source>
</reference>
<accession>A0A7S8IUP2</accession>
<reference evidence="2" key="2">
    <citation type="journal article" date="2020" name="J. Invertebr. Pathol.">
        <title>Pathology and genome sequence of a Lymantria dispar multiple nucleopolyhedrovirus (LdMNPV) isolate from Heilongjiang, China.</title>
        <authorList>
            <person name="Harrison R.L."/>
            <person name="Rowley D.L."/>
            <person name="Keena M.A."/>
        </authorList>
    </citation>
    <scope>NUCLEOTIDE SEQUENCE</scope>
    <source>
        <strain evidence="2">HrB</strain>
        <strain evidence="3">HrB-NJSS</strain>
    </source>
</reference>
<dbReference type="GO" id="GO:0000723">
    <property type="term" value="P:telomere maintenance"/>
    <property type="evidence" value="ECO:0007669"/>
    <property type="project" value="InterPro"/>
</dbReference>
<organism evidence="2">
    <name type="scientific">Lymantria dispar multicapsid nuclear polyhedrosis virus</name>
    <name type="common">LdMNPV</name>
    <dbReference type="NCBI Taxonomy" id="10449"/>
    <lineage>
        <taxon>Viruses</taxon>
        <taxon>Viruses incertae sedis</taxon>
        <taxon>Naldaviricetes</taxon>
        <taxon>Lefavirales</taxon>
        <taxon>Baculoviridae</taxon>
        <taxon>Alphabaculovirus</taxon>
        <taxon>Alphabaculovirus lydisparis</taxon>
    </lineage>
</organism>
<dbReference type="InterPro" id="IPR027417">
    <property type="entry name" value="P-loop_NTPase"/>
</dbReference>
<keyword evidence="2" id="KW-0347">Helicase</keyword>
<dbReference type="EMBL" id="MT782113">
    <property type="protein sequence ID" value="QPD02017.1"/>
    <property type="molecule type" value="Genomic_DNA"/>
</dbReference>
<evidence type="ECO:0000313" key="3">
    <source>
        <dbReference type="EMBL" id="QPD02017.1"/>
    </source>
</evidence>
<name>A0A7S8IUP2_NPVLD</name>
<dbReference type="Gene3D" id="3.40.50.300">
    <property type="entry name" value="P-loop containing nucleotide triphosphate hydrolases"/>
    <property type="match status" value="1"/>
</dbReference>
<evidence type="ECO:0000313" key="2">
    <source>
        <dbReference type="EMBL" id="QPD01843.1"/>
    </source>
</evidence>
<proteinExistence type="predicted"/>
<dbReference type="Pfam" id="PF05970">
    <property type="entry name" value="PIF1"/>
    <property type="match status" value="1"/>
</dbReference>
<dbReference type="EMBL" id="MT782112">
    <property type="protein sequence ID" value="QPD01843.1"/>
    <property type="molecule type" value="Genomic_DNA"/>
</dbReference>
<dbReference type="GO" id="GO:0003678">
    <property type="term" value="F:DNA helicase activity"/>
    <property type="evidence" value="ECO:0007669"/>
    <property type="project" value="InterPro"/>
</dbReference>
<organismHost>
    <name type="scientific">Lepidoptera</name>
    <name type="common">moths &amp; butterflies</name>
    <dbReference type="NCBI Taxonomy" id="7088"/>
</organismHost>
<dbReference type="GO" id="GO:0006281">
    <property type="term" value="P:DNA repair"/>
    <property type="evidence" value="ECO:0007669"/>
    <property type="project" value="InterPro"/>
</dbReference>
<feature type="domain" description="DNA helicase Pif1-like DEAD-box helicase" evidence="1">
    <location>
        <begin position="45"/>
        <end position="215"/>
    </location>
</feature>
<keyword evidence="2" id="KW-0067">ATP-binding</keyword>
<evidence type="ECO:0000259" key="1">
    <source>
        <dbReference type="Pfam" id="PF05970"/>
    </source>
</evidence>
<dbReference type="SUPFAM" id="SSF52540">
    <property type="entry name" value="P-loop containing nucleoside triphosphate hydrolases"/>
    <property type="match status" value="2"/>
</dbReference>
<keyword evidence="2" id="KW-0378">Hydrolase</keyword>
<dbReference type="CDD" id="cd18809">
    <property type="entry name" value="SF1_C_RecD"/>
    <property type="match status" value="1"/>
</dbReference>
<protein>
    <submittedName>
        <fullName evidence="2">Helicase-2</fullName>
    </submittedName>
</protein>
<dbReference type="InterPro" id="IPR010285">
    <property type="entry name" value="DNA_helicase_pif1-like_DEAD"/>
</dbReference>
<keyword evidence="2" id="KW-0547">Nucleotide-binding</keyword>
<sequence length="469" mass="52681">MTEKALFEDFDFADGELERWCNYVETTDAKRRRVEEKAAATAMLLNAKQQYIFDYFTQKDSFAPVFVSGSAGTGKSALLMALHEFWRRRNEIVLVAAYTNLAARNVKGKTCHSLFGFDFNLKAKCTPLPVKPRCVIIDEISMIPAKMLDGIDRKLQQTTGEHDKPFGGVNVIVFGDLYQLPPVNKTSDAKPVYAADAWNAFRLYELTENMRQSESVFIDNLNLLRVGDLKCLKYFNSLKLKTPPRIEDQLKSTSLVSTHKEADAINRQCYEAVSANAQSRVVVSVTENAVRREHIERDAQIFNSEQEKLIFKPELALCAGARVMITHTTAEFCNGDLGTVESVDEAGRTVAVRREYDDQIGTLAPITLDFYDGANGQLKRLTGLPLAYGWAVTIHKAQGMTLKNLIVYPACVFAPGQAYVALSRTVHSSGLKLVGFLPKRAFCNTINVDYVYKNMPKFDERFIKVNVFQ</sequence>
<dbReference type="PANTHER" id="PTHR47642">
    <property type="entry name" value="ATP-DEPENDENT DNA HELICASE"/>
    <property type="match status" value="1"/>
</dbReference>